<reference evidence="2" key="1">
    <citation type="submission" date="2020-06" db="EMBL/GenBank/DDBJ databases">
        <title>Nostoc edaphicum CCNP1411 genome.</title>
        <authorList>
            <person name="Fidor A."/>
            <person name="Grabski M."/>
            <person name="Gawor J."/>
            <person name="Gromadka R."/>
            <person name="Wegrzyn G."/>
            <person name="Mazur-Marzec H."/>
        </authorList>
    </citation>
    <scope>NUCLEOTIDE SEQUENCE [LARGE SCALE GENOMIC DNA]</scope>
    <source>
        <strain evidence="2">CCNP1411</strain>
        <plasmid evidence="2">pne_5</plasmid>
    </source>
</reference>
<dbReference type="KEGG" id="ned:HUN01_02730"/>
<evidence type="ECO:0000313" key="2">
    <source>
        <dbReference type="Proteomes" id="UP000514713"/>
    </source>
</evidence>
<dbReference type="RefSeq" id="WP_181927345.1">
    <property type="nucleotide sequence ID" value="NZ_CP054697.1"/>
</dbReference>
<protein>
    <submittedName>
        <fullName evidence="1">Uncharacterized protein</fullName>
    </submittedName>
</protein>
<dbReference type="AlphaFoldDB" id="A0A7D7L8D6"/>
<proteinExistence type="predicted"/>
<organism evidence="1 2">
    <name type="scientific">Nostoc edaphicum CCNP1411</name>
    <dbReference type="NCBI Taxonomy" id="1472755"/>
    <lineage>
        <taxon>Bacteria</taxon>
        <taxon>Bacillati</taxon>
        <taxon>Cyanobacteriota</taxon>
        <taxon>Cyanophyceae</taxon>
        <taxon>Nostocales</taxon>
        <taxon>Nostocaceae</taxon>
        <taxon>Nostoc</taxon>
    </lineage>
</organism>
<keyword evidence="1" id="KW-0614">Plasmid</keyword>
<dbReference type="EMBL" id="CP054697">
    <property type="protein sequence ID" value="QMS86533.1"/>
    <property type="molecule type" value="Genomic_DNA"/>
</dbReference>
<name>A0A7D7L8D6_9NOSO</name>
<keyword evidence="2" id="KW-1185">Reference proteome</keyword>
<accession>A0A7D7L8D6</accession>
<evidence type="ECO:0000313" key="1">
    <source>
        <dbReference type="EMBL" id="QMS86533.1"/>
    </source>
</evidence>
<geneLocation type="plasmid" evidence="2">
    <name>pne_5</name>
</geneLocation>
<dbReference type="Proteomes" id="UP000514713">
    <property type="component" value="Plasmid pNe_5"/>
</dbReference>
<sequence length="57" mass="6587">MQHSERSPSKHACLSKELAGRSRYQQITLKPPPQLTKTEPANGWCVTGRLYFLHHNR</sequence>
<gene>
    <name evidence="1" type="ORF">HUN01_02730</name>
</gene>